<sequence>MKNIFLLILFTSTFTFSQNNLISIDTVINVDNTTKDVLYDRVHNFLTTGVKNQKQKEYLFKEENKEKGVIKVAGEFPNETKVFSGSNLVGQNVSYEYEVYFKDNKIRLIIESYNHPYFGTAIDELPYPEGSKPSMTSKKWYAKVYKEFIGNVYSVQKNIISNTHLAVVVKDKSEEEW</sequence>
<keyword evidence="4" id="KW-1185">Reference proteome</keyword>
<dbReference type="AlphaFoldDB" id="A0A0P7AC49"/>
<keyword evidence="1" id="KW-0732">Signal</keyword>
<gene>
    <name evidence="3" type="ORF">I595_3295</name>
</gene>
<protein>
    <recommendedName>
        <fullName evidence="2">DUF4468 domain-containing protein</fullName>
    </recommendedName>
</protein>
<evidence type="ECO:0000256" key="1">
    <source>
        <dbReference type="SAM" id="SignalP"/>
    </source>
</evidence>
<feature type="domain" description="DUF4468" evidence="2">
    <location>
        <begin position="26"/>
        <end position="112"/>
    </location>
</feature>
<reference evidence="3 4" key="1">
    <citation type="submission" date="2015-09" db="EMBL/GenBank/DDBJ databases">
        <title>Genome sequence of the marine flavobacterium Croceitalea dokdonensis DOKDO 023 that contains proton- and sodium-pumping rhodopsins.</title>
        <authorList>
            <person name="Kwon S.-K."/>
            <person name="Lee H.K."/>
            <person name="Kwak M.-J."/>
            <person name="Kim J.F."/>
        </authorList>
    </citation>
    <scope>NUCLEOTIDE SEQUENCE [LARGE SCALE GENOMIC DNA]</scope>
    <source>
        <strain evidence="3 4">DOKDO 023</strain>
    </source>
</reference>
<dbReference type="Proteomes" id="UP000050280">
    <property type="component" value="Unassembled WGS sequence"/>
</dbReference>
<name>A0A0P7AC49_9FLAO</name>
<comment type="caution">
    <text evidence="3">The sequence shown here is derived from an EMBL/GenBank/DDBJ whole genome shotgun (WGS) entry which is preliminary data.</text>
</comment>
<dbReference type="InterPro" id="IPR027823">
    <property type="entry name" value="DUF4468"/>
</dbReference>
<evidence type="ECO:0000313" key="3">
    <source>
        <dbReference type="EMBL" id="KPM30798.1"/>
    </source>
</evidence>
<evidence type="ECO:0000313" key="4">
    <source>
        <dbReference type="Proteomes" id="UP000050280"/>
    </source>
</evidence>
<organism evidence="3 4">
    <name type="scientific">Croceitalea dokdonensis DOKDO 023</name>
    <dbReference type="NCBI Taxonomy" id="1300341"/>
    <lineage>
        <taxon>Bacteria</taxon>
        <taxon>Pseudomonadati</taxon>
        <taxon>Bacteroidota</taxon>
        <taxon>Flavobacteriia</taxon>
        <taxon>Flavobacteriales</taxon>
        <taxon>Flavobacteriaceae</taxon>
        <taxon>Croceitalea</taxon>
    </lineage>
</organism>
<evidence type="ECO:0000259" key="2">
    <source>
        <dbReference type="Pfam" id="PF14730"/>
    </source>
</evidence>
<proteinExistence type="predicted"/>
<dbReference type="Gene3D" id="3.30.530.80">
    <property type="match status" value="1"/>
</dbReference>
<feature type="chain" id="PRO_5006134737" description="DUF4468 domain-containing protein" evidence="1">
    <location>
        <begin position="18"/>
        <end position="177"/>
    </location>
</feature>
<dbReference type="EMBL" id="LDJX01000007">
    <property type="protein sequence ID" value="KPM30798.1"/>
    <property type="molecule type" value="Genomic_DNA"/>
</dbReference>
<dbReference type="RefSeq" id="WP_054560258.1">
    <property type="nucleotide sequence ID" value="NZ_LDJX01000007.1"/>
</dbReference>
<feature type="signal peptide" evidence="1">
    <location>
        <begin position="1"/>
        <end position="17"/>
    </location>
</feature>
<accession>A0A0P7AC49</accession>
<dbReference type="Pfam" id="PF14730">
    <property type="entry name" value="DUF4468"/>
    <property type="match status" value="1"/>
</dbReference>